<dbReference type="Pfam" id="PF18475">
    <property type="entry name" value="PIN7"/>
    <property type="match status" value="1"/>
</dbReference>
<feature type="domain" description="PIN-like" evidence="2">
    <location>
        <begin position="5"/>
        <end position="111"/>
    </location>
</feature>
<dbReference type="AlphaFoldDB" id="A0AAE3A2P3"/>
<sequence>MAYYLIDFENVKSRGMEGVELLAEEDTVCIFYSDNADSMTFDLHRKLNETKAQIIYHKVAVGTKNALDFQLATYLGYLICEQQREGIHPDYFIVTKDNGFTSLMVYWKAQGVPVRITRNLLWGKNPTAEQNPAAEENAEEITGSVEQESVQALLSVEEAEPVAAGSTEQETENATAVMTEEPEAEVDAEEIAEPAFVSVQILEEPLTEILEPVPVEPVKKTVRKKSGNTRKKNTANMAEKKTTEKTVDKKASEKKAAEEPDELARAVEKVLSDQTIVPQVVKFIRQYKTKQGINNALNKEFKDSKRTSEIYSAIKPLIADKKGK</sequence>
<feature type="region of interest" description="Disordered" evidence="1">
    <location>
        <begin position="158"/>
        <end position="179"/>
    </location>
</feature>
<feature type="compositionally biased region" description="Basic and acidic residues" evidence="1">
    <location>
        <begin position="238"/>
        <end position="262"/>
    </location>
</feature>
<comment type="caution">
    <text evidence="3">The sequence shown here is derived from an EMBL/GenBank/DDBJ whole genome shotgun (WGS) entry which is preliminary data.</text>
</comment>
<gene>
    <name evidence="3" type="ORF">LKD75_05330</name>
</gene>
<feature type="region of interest" description="Disordered" evidence="1">
    <location>
        <begin position="221"/>
        <end position="262"/>
    </location>
</feature>
<feature type="compositionally biased region" description="Basic residues" evidence="1">
    <location>
        <begin position="221"/>
        <end position="233"/>
    </location>
</feature>
<keyword evidence="4" id="KW-1185">Reference proteome</keyword>
<name>A0AAE3A2P3_9FIRM</name>
<organism evidence="3 4">
    <name type="scientific">Waltera acetigignens</name>
    <dbReference type="NCBI Taxonomy" id="2981769"/>
    <lineage>
        <taxon>Bacteria</taxon>
        <taxon>Bacillati</taxon>
        <taxon>Bacillota</taxon>
        <taxon>Clostridia</taxon>
        <taxon>Lachnospirales</taxon>
        <taxon>Lachnospiraceae</taxon>
        <taxon>Waltera</taxon>
    </lineage>
</organism>
<feature type="compositionally biased region" description="Polar residues" evidence="1">
    <location>
        <begin position="166"/>
        <end position="176"/>
    </location>
</feature>
<evidence type="ECO:0000313" key="3">
    <source>
        <dbReference type="EMBL" id="MCC2119020.1"/>
    </source>
</evidence>
<protein>
    <submittedName>
        <fullName evidence="3">PIN domain-containing protein</fullName>
    </submittedName>
</protein>
<evidence type="ECO:0000259" key="2">
    <source>
        <dbReference type="Pfam" id="PF18475"/>
    </source>
</evidence>
<dbReference type="EMBL" id="JAJEPV010000009">
    <property type="protein sequence ID" value="MCC2119020.1"/>
    <property type="molecule type" value="Genomic_DNA"/>
</dbReference>
<dbReference type="InterPro" id="IPR041494">
    <property type="entry name" value="PIN7"/>
</dbReference>
<dbReference type="Proteomes" id="UP001197795">
    <property type="component" value="Unassembled WGS sequence"/>
</dbReference>
<proteinExistence type="predicted"/>
<evidence type="ECO:0000313" key="4">
    <source>
        <dbReference type="Proteomes" id="UP001197795"/>
    </source>
</evidence>
<evidence type="ECO:0000256" key="1">
    <source>
        <dbReference type="SAM" id="MobiDB-lite"/>
    </source>
</evidence>
<accession>A0AAE3A2P3</accession>
<dbReference type="RefSeq" id="WP_227732943.1">
    <property type="nucleotide sequence ID" value="NZ_JAJEPV010000009.1"/>
</dbReference>
<reference evidence="3 4" key="1">
    <citation type="submission" date="2021-10" db="EMBL/GenBank/DDBJ databases">
        <title>Anaerobic single-cell dispensing facilitates the cultivation of human gut bacteria.</title>
        <authorList>
            <person name="Afrizal A."/>
        </authorList>
    </citation>
    <scope>NUCLEOTIDE SEQUENCE [LARGE SCALE GENOMIC DNA]</scope>
    <source>
        <strain evidence="3 4">CLA-AA-H273</strain>
    </source>
</reference>